<dbReference type="PROSITE" id="PS51257">
    <property type="entry name" value="PROKAR_LIPOPROTEIN"/>
    <property type="match status" value="1"/>
</dbReference>
<evidence type="ECO:0000313" key="3">
    <source>
        <dbReference type="Proteomes" id="UP001354989"/>
    </source>
</evidence>
<name>A0ABM7VK08_9BACT</name>
<keyword evidence="3" id="KW-1185">Reference proteome</keyword>
<feature type="chain" id="PRO_5047276494" evidence="1">
    <location>
        <begin position="21"/>
        <end position="384"/>
    </location>
</feature>
<proteinExistence type="predicted"/>
<dbReference type="EMBL" id="AP025294">
    <property type="protein sequence ID" value="BDD01320.1"/>
    <property type="molecule type" value="Genomic_DNA"/>
</dbReference>
<dbReference type="Proteomes" id="UP001354989">
    <property type="component" value="Plasmid pPP2"/>
</dbReference>
<dbReference type="RefSeq" id="WP_338398634.1">
    <property type="nucleotide sequence ID" value="NZ_AP025294.1"/>
</dbReference>
<geneLocation type="plasmid" evidence="2 3">
    <name>pPP2</name>
</geneLocation>
<keyword evidence="2" id="KW-0614">Plasmid</keyword>
<dbReference type="PANTHER" id="PTHR42754">
    <property type="entry name" value="ENDOGLUCANASE"/>
    <property type="match status" value="1"/>
</dbReference>
<dbReference type="PANTHER" id="PTHR42754:SF1">
    <property type="entry name" value="LIPOPROTEIN"/>
    <property type="match status" value="1"/>
</dbReference>
<gene>
    <name evidence="2" type="ORF">PEPS_36000</name>
</gene>
<organism evidence="2 3">
    <name type="scientific">Persicobacter psychrovividus</name>
    <dbReference type="NCBI Taxonomy" id="387638"/>
    <lineage>
        <taxon>Bacteria</taxon>
        <taxon>Pseudomonadati</taxon>
        <taxon>Bacteroidota</taxon>
        <taxon>Cytophagia</taxon>
        <taxon>Cytophagales</taxon>
        <taxon>Persicobacteraceae</taxon>
        <taxon>Persicobacter</taxon>
    </lineage>
</organism>
<evidence type="ECO:0000313" key="2">
    <source>
        <dbReference type="EMBL" id="BDD01320.1"/>
    </source>
</evidence>
<feature type="signal peptide" evidence="1">
    <location>
        <begin position="1"/>
        <end position="20"/>
    </location>
</feature>
<reference evidence="2 3" key="1">
    <citation type="submission" date="2021-12" db="EMBL/GenBank/DDBJ databases">
        <title>Genome sequencing of bacteria with rrn-lacking chromosome and rrn-plasmid.</title>
        <authorList>
            <person name="Anda M."/>
            <person name="Iwasaki W."/>
        </authorList>
    </citation>
    <scope>NUCLEOTIDE SEQUENCE [LARGE SCALE GENOMIC DNA]</scope>
    <source>
        <strain evidence="2 3">NBRC 101262</strain>
        <plasmid evidence="2 3">pPP2</plasmid>
    </source>
</reference>
<sequence>MKIKIRYYILLFLLTISACQEHLKLPDTPYFLTFMGNYGQDEAIGILADDNEQLYIAGNLSKGKSIYWTQLNAFGHQQWHLTWGDSSQQHIADWQLNSTHLFATGHIVDQHRAAQLSLWKMNKTSGQLESLSYPSELPYPTWGQKIQLLENGGLLLAGNYALTTTQQGALFLLLDPQGELLWQQSYSQLQAYDQIIDMRQNEQGYQVIGNIIAEGKATIRTIQLNDDGEILWAQTLRDQPTLEAVAVHWHPSEIRLLATEKEGEQQQTVVLKLTAKGQLKNKITLTAEANNTAADLLAVGDHYFVLRNVILDTRQTNALVEKYDAQFNLIWQQQYGSDWQDDAQKLFARSTGPGFLATVNFDNKNENANTKIAIYALDQEGVLR</sequence>
<keyword evidence="1" id="KW-0732">Signal</keyword>
<protein>
    <submittedName>
        <fullName evidence="2">Uncharacterized protein</fullName>
    </submittedName>
</protein>
<evidence type="ECO:0000256" key="1">
    <source>
        <dbReference type="SAM" id="SignalP"/>
    </source>
</evidence>
<accession>A0ABM7VK08</accession>